<name>A0ABM6RMU5_9FIRM</name>
<dbReference type="EMBL" id="CP019454">
    <property type="protein sequence ID" value="AUW92705.1"/>
    <property type="molecule type" value="Genomic_DNA"/>
</dbReference>
<evidence type="ECO:0000313" key="2">
    <source>
        <dbReference type="Proteomes" id="UP000325292"/>
    </source>
</evidence>
<keyword evidence="2" id="KW-1185">Reference proteome</keyword>
<dbReference type="PANTHER" id="PTHR12993:SF11">
    <property type="entry name" value="N-ACETYLGLUCOSAMINYL-PHOSPHATIDYLINOSITOL DE-N-ACETYLASE"/>
    <property type="match status" value="1"/>
</dbReference>
<dbReference type="Proteomes" id="UP000325292">
    <property type="component" value="Chromosome"/>
</dbReference>
<reference evidence="1 2" key="1">
    <citation type="journal article" date="2019" name="Sci. Rep.">
        <title>Sulfobacillus thermotolerans: new insights into resistance and metabolic capacities of acidophilic chemolithotrophs.</title>
        <authorList>
            <person name="Panyushkina A.E."/>
            <person name="Babenko V.V."/>
            <person name="Nikitina A.S."/>
            <person name="Selezneva O.V."/>
            <person name="Tsaplina I.A."/>
            <person name="Letarova M.A."/>
            <person name="Kostryukova E.S."/>
            <person name="Letarov A.V."/>
        </authorList>
    </citation>
    <scope>NUCLEOTIDE SEQUENCE [LARGE SCALE GENOMIC DNA]</scope>
    <source>
        <strain evidence="1 2">Kr1</strain>
    </source>
</reference>
<evidence type="ECO:0000313" key="1">
    <source>
        <dbReference type="EMBL" id="AUW92705.1"/>
    </source>
</evidence>
<dbReference type="SUPFAM" id="SSF102588">
    <property type="entry name" value="LmbE-like"/>
    <property type="match status" value="1"/>
</dbReference>
<dbReference type="Gene3D" id="3.40.50.10320">
    <property type="entry name" value="LmbE-like"/>
    <property type="match status" value="1"/>
</dbReference>
<dbReference type="PANTHER" id="PTHR12993">
    <property type="entry name" value="N-ACETYLGLUCOSAMINYL-PHOSPHATIDYLINOSITOL DE-N-ACETYLASE-RELATED"/>
    <property type="match status" value="1"/>
</dbReference>
<evidence type="ECO:0008006" key="3">
    <source>
        <dbReference type="Google" id="ProtNLM"/>
    </source>
</evidence>
<proteinExistence type="predicted"/>
<sequence length="248" mass="27178">MDLSAILPIPDLMAAKNLIVFSPHPDDNEVGAGGTIAKLIDQGCQVTYVIATSGQAGSEDGQMSPDELAAIRKKEQQAALEILGGGRLIFLDYPDTQLKKYEEALGQDIIRVIRDIRPDFVMAPDPWLPYEAHPDHRTLGHQVSTGVIMAPFALAQPDLGTPVPSPAIAYYGSAWPNTVIDVTETFDRKIQALSAHQSQFSPPLGPQLMMYLTLMAQETGRPKGVERAEPFKVLTPHHLHFNAFTWQS</sequence>
<dbReference type="InterPro" id="IPR024078">
    <property type="entry name" value="LmbE-like_dom_sf"/>
</dbReference>
<dbReference type="Pfam" id="PF02585">
    <property type="entry name" value="PIG-L"/>
    <property type="match status" value="1"/>
</dbReference>
<accession>A0ABM6RMU5</accession>
<dbReference type="InterPro" id="IPR003737">
    <property type="entry name" value="GlcNAc_PI_deacetylase-related"/>
</dbReference>
<organism evidence="1 2">
    <name type="scientific">Sulfobacillus thermotolerans</name>
    <dbReference type="NCBI Taxonomy" id="338644"/>
    <lineage>
        <taxon>Bacteria</taxon>
        <taxon>Bacillati</taxon>
        <taxon>Bacillota</taxon>
        <taxon>Clostridia</taxon>
        <taxon>Eubacteriales</taxon>
        <taxon>Clostridiales Family XVII. Incertae Sedis</taxon>
        <taxon>Sulfobacillus</taxon>
    </lineage>
</organism>
<gene>
    <name evidence="1" type="ORF">BXT84_00970</name>
</gene>
<protein>
    <recommendedName>
        <fullName evidence="3">PIG-L domain-containing protein</fullName>
    </recommendedName>
</protein>